<reference evidence="2 3" key="1">
    <citation type="submission" date="2017-10" db="EMBL/GenBank/DDBJ databases">
        <title>Comparative genomics between pathogenic Norcardia.</title>
        <authorList>
            <person name="Zeng L."/>
        </authorList>
    </citation>
    <scope>NUCLEOTIDE SEQUENCE [LARGE SCALE GENOMIC DNA]</scope>
    <source>
        <strain evidence="2 3">NC_YFY_NT001</strain>
    </source>
</reference>
<accession>A0A291RKD8</accession>
<keyword evidence="1" id="KW-0732">Signal</keyword>
<feature type="signal peptide" evidence="1">
    <location>
        <begin position="1"/>
        <end position="31"/>
    </location>
</feature>
<dbReference type="Proteomes" id="UP000221961">
    <property type="component" value="Chromosome"/>
</dbReference>
<sequence length="101" mass="10125">MEDLMIRTAGWVAAVAAAGAFGMLAAGPAQAATGEVSINGKVYPNPTGCIDTGNSFQTIVGNTTDKVVEVHAGRNCAGPVVGRVDPAGLTMVPNGSLLILE</sequence>
<dbReference type="AlphaFoldDB" id="A0A291RKD8"/>
<organism evidence="2 3">
    <name type="scientific">Nocardia terpenica</name>
    <dbReference type="NCBI Taxonomy" id="455432"/>
    <lineage>
        <taxon>Bacteria</taxon>
        <taxon>Bacillati</taxon>
        <taxon>Actinomycetota</taxon>
        <taxon>Actinomycetes</taxon>
        <taxon>Mycobacteriales</taxon>
        <taxon>Nocardiaceae</taxon>
        <taxon>Nocardia</taxon>
    </lineage>
</organism>
<name>A0A291RKD8_9NOCA</name>
<dbReference type="EMBL" id="CP023778">
    <property type="protein sequence ID" value="ATL67739.1"/>
    <property type="molecule type" value="Genomic_DNA"/>
</dbReference>
<dbReference type="KEGG" id="ntp:CRH09_17625"/>
<gene>
    <name evidence="2" type="ORF">CRH09_17625</name>
</gene>
<evidence type="ECO:0000313" key="3">
    <source>
        <dbReference type="Proteomes" id="UP000221961"/>
    </source>
</evidence>
<evidence type="ECO:0008006" key="4">
    <source>
        <dbReference type="Google" id="ProtNLM"/>
    </source>
</evidence>
<feature type="chain" id="PRO_5013285066" description="Secreted protein" evidence="1">
    <location>
        <begin position="32"/>
        <end position="101"/>
    </location>
</feature>
<proteinExistence type="predicted"/>
<protein>
    <recommendedName>
        <fullName evidence="4">Secreted protein</fullName>
    </recommendedName>
</protein>
<evidence type="ECO:0000313" key="2">
    <source>
        <dbReference type="EMBL" id="ATL67739.1"/>
    </source>
</evidence>
<evidence type="ECO:0000256" key="1">
    <source>
        <dbReference type="SAM" id="SignalP"/>
    </source>
</evidence>